<evidence type="ECO:0000313" key="3">
    <source>
        <dbReference type="Proteomes" id="UP000479000"/>
    </source>
</evidence>
<dbReference type="EMBL" id="CADCXU010031536">
    <property type="protein sequence ID" value="CAB0017535.1"/>
    <property type="molecule type" value="Genomic_DNA"/>
</dbReference>
<evidence type="ECO:0000256" key="1">
    <source>
        <dbReference type="SAM" id="MobiDB-lite"/>
    </source>
</evidence>
<sequence length="166" mass="17452">MATFLFDINIYPNYPDGDGDTQISAPKSSGRFTCTSVGEEVQLVTTTSSSVSTGFSMDPPTTPTPTTPIPTPTTPSPATIGFFPPEVAPITSTISDDIPAIPRDRIDSSEDSADSPAMMTRRAAGTRAGRCRAGQSEPFEPARNQPPGTAQQAVGATISRIYDPRA</sequence>
<gene>
    <name evidence="2" type="ORF">NTEN_LOCUS21530</name>
</gene>
<reference evidence="2 3" key="1">
    <citation type="submission" date="2020-02" db="EMBL/GenBank/DDBJ databases">
        <authorList>
            <person name="Ferguson B K."/>
        </authorList>
    </citation>
    <scope>NUCLEOTIDE SEQUENCE [LARGE SCALE GENOMIC DNA]</scope>
</reference>
<dbReference type="AlphaFoldDB" id="A0A6H5HK70"/>
<feature type="region of interest" description="Disordered" evidence="1">
    <location>
        <begin position="47"/>
        <end position="166"/>
    </location>
</feature>
<dbReference type="Proteomes" id="UP000479000">
    <property type="component" value="Unassembled WGS sequence"/>
</dbReference>
<feature type="compositionally biased region" description="Low complexity" evidence="1">
    <location>
        <begin position="117"/>
        <end position="134"/>
    </location>
</feature>
<name>A0A6H5HK70_9HEMI</name>
<feature type="compositionally biased region" description="Pro residues" evidence="1">
    <location>
        <begin position="60"/>
        <end position="75"/>
    </location>
</feature>
<accession>A0A6H5HK70</accession>
<keyword evidence="3" id="KW-1185">Reference proteome</keyword>
<proteinExistence type="predicted"/>
<protein>
    <submittedName>
        <fullName evidence="2">Uncharacterized protein</fullName>
    </submittedName>
</protein>
<evidence type="ECO:0000313" key="2">
    <source>
        <dbReference type="EMBL" id="CAB0017535.1"/>
    </source>
</evidence>
<organism evidence="2 3">
    <name type="scientific">Nesidiocoris tenuis</name>
    <dbReference type="NCBI Taxonomy" id="355587"/>
    <lineage>
        <taxon>Eukaryota</taxon>
        <taxon>Metazoa</taxon>
        <taxon>Ecdysozoa</taxon>
        <taxon>Arthropoda</taxon>
        <taxon>Hexapoda</taxon>
        <taxon>Insecta</taxon>
        <taxon>Pterygota</taxon>
        <taxon>Neoptera</taxon>
        <taxon>Paraneoptera</taxon>
        <taxon>Hemiptera</taxon>
        <taxon>Heteroptera</taxon>
        <taxon>Panheteroptera</taxon>
        <taxon>Cimicomorpha</taxon>
        <taxon>Miridae</taxon>
        <taxon>Dicyphina</taxon>
        <taxon>Nesidiocoris</taxon>
    </lineage>
</organism>
<feature type="non-terminal residue" evidence="2">
    <location>
        <position position="166"/>
    </location>
</feature>